<dbReference type="Proteomes" id="UP000010795">
    <property type="component" value="Chromosome"/>
</dbReference>
<dbReference type="AlphaFoldDB" id="L0EJ95"/>
<dbReference type="SUPFAM" id="SSF48452">
    <property type="entry name" value="TPR-like"/>
    <property type="match status" value="1"/>
</dbReference>
<name>L0EJ95_THECK</name>
<dbReference type="InterPro" id="IPR003593">
    <property type="entry name" value="AAA+_ATPase"/>
</dbReference>
<dbReference type="SUPFAM" id="SSF52540">
    <property type="entry name" value="P-loop containing nucleoside triphosphate hydrolases"/>
    <property type="match status" value="1"/>
</dbReference>
<keyword evidence="4" id="KW-1185">Reference proteome</keyword>
<accession>L0EJ95</accession>
<evidence type="ECO:0000259" key="2">
    <source>
        <dbReference type="SMART" id="SM00382"/>
    </source>
</evidence>
<feature type="compositionally biased region" description="Low complexity" evidence="1">
    <location>
        <begin position="160"/>
        <end position="170"/>
    </location>
</feature>
<dbReference type="Gene3D" id="1.25.40.10">
    <property type="entry name" value="Tetratricopeptide repeat domain"/>
    <property type="match status" value="1"/>
</dbReference>
<dbReference type="InterPro" id="IPR027417">
    <property type="entry name" value="P-loop_NTPase"/>
</dbReference>
<reference evidence="4" key="1">
    <citation type="submission" date="2012-01" db="EMBL/GenBank/DDBJ databases">
        <title>Complete sequence of chromosome of Thermobacillus composti KWC4.</title>
        <authorList>
            <person name="Lucas S."/>
            <person name="Han J."/>
            <person name="Lapidus A."/>
            <person name="Cheng J.-F."/>
            <person name="Goodwin L."/>
            <person name="Pitluck S."/>
            <person name="Peters L."/>
            <person name="Ovchinnikova G."/>
            <person name="Teshima H."/>
            <person name="Detter J.C."/>
            <person name="Han C."/>
            <person name="Tapia R."/>
            <person name="Land M."/>
            <person name="Hauser L."/>
            <person name="Kyrpides N."/>
            <person name="Ivanova N."/>
            <person name="Pagani I."/>
            <person name="Anderson I."/>
            <person name="Woyke T."/>
        </authorList>
    </citation>
    <scope>NUCLEOTIDE SEQUENCE [LARGE SCALE GENOMIC DNA]</scope>
    <source>
        <strain evidence="4">DSM 18247 / JCM 13945 / KWC4</strain>
    </source>
</reference>
<dbReference type="eggNOG" id="COG0457">
    <property type="taxonomic scope" value="Bacteria"/>
</dbReference>
<feature type="domain" description="AAA+ ATPase" evidence="2">
    <location>
        <begin position="226"/>
        <end position="378"/>
    </location>
</feature>
<dbReference type="EMBL" id="CP003255">
    <property type="protein sequence ID" value="AGA59694.1"/>
    <property type="molecule type" value="Genomic_DNA"/>
</dbReference>
<dbReference type="STRING" id="717605.Theco_3674"/>
<protein>
    <recommendedName>
        <fullName evidence="2">AAA+ ATPase domain-containing protein</fullName>
    </recommendedName>
</protein>
<dbReference type="KEGG" id="tco:Theco_3674"/>
<evidence type="ECO:0000313" key="3">
    <source>
        <dbReference type="EMBL" id="AGA59694.1"/>
    </source>
</evidence>
<dbReference type="eggNOG" id="COG0470">
    <property type="taxonomic scope" value="Bacteria"/>
</dbReference>
<dbReference type="HOGENOM" id="CLU_343121_0_0_9"/>
<evidence type="ECO:0000256" key="1">
    <source>
        <dbReference type="SAM" id="MobiDB-lite"/>
    </source>
</evidence>
<evidence type="ECO:0000313" key="4">
    <source>
        <dbReference type="Proteomes" id="UP000010795"/>
    </source>
</evidence>
<organism evidence="3 4">
    <name type="scientific">Thermobacillus composti (strain DSM 18247 / JCM 13945 / KWC4)</name>
    <dbReference type="NCBI Taxonomy" id="717605"/>
    <lineage>
        <taxon>Bacteria</taxon>
        <taxon>Bacillati</taxon>
        <taxon>Bacillota</taxon>
        <taxon>Bacilli</taxon>
        <taxon>Bacillales</taxon>
        <taxon>Paenibacillaceae</taxon>
        <taxon>Thermobacillus</taxon>
    </lineage>
</organism>
<feature type="region of interest" description="Disordered" evidence="1">
    <location>
        <begin position="156"/>
        <end position="193"/>
    </location>
</feature>
<dbReference type="RefSeq" id="WP_015256416.1">
    <property type="nucleotide sequence ID" value="NC_019897.1"/>
</dbReference>
<dbReference type="OrthoDB" id="2893300at2"/>
<proteinExistence type="predicted"/>
<dbReference type="Gene3D" id="3.40.50.300">
    <property type="entry name" value="P-loop containing nucleotide triphosphate hydrolases"/>
    <property type="match status" value="1"/>
</dbReference>
<dbReference type="PANTHER" id="PTHR47691:SF3">
    <property type="entry name" value="HTH-TYPE TRANSCRIPTIONAL REGULATOR RV0890C-RELATED"/>
    <property type="match status" value="1"/>
</dbReference>
<gene>
    <name evidence="3" type="ordered locus">Theco_3674</name>
</gene>
<dbReference type="PANTHER" id="PTHR47691">
    <property type="entry name" value="REGULATOR-RELATED"/>
    <property type="match status" value="1"/>
</dbReference>
<sequence>MAEIENQARFAESLRAGVASLKSRPGYKTVRRNRNSPAAQPESYLDKIAVQIGVSTSTLKSWIGQMGRKYVPGRVEDGKLFGLLWIVLRDGDRQTDWLVDVLGSTSIPVFTPPAEGWVRACLRKAKVLLASGAFGPPEEAEIDRVIARLFPDARDERPVAAGGPARSAAEAAREGAGAGTVQPQPAVGAAPERSAGIRHNLPTRWSNRFIGRRTILDILNRWMHTASPLCLITGWSGVGKSTIALEAAYACLGETRGEAAITESPWPRVSCAIWISADLKGLSYSYFLDTIAYQLGRAELLGQSENEKQFVVRNALAHYATEGTILLIVDNVGASDRDILFFLANLPQGTKAIMTSRDHRHNLFHDVSRDVLAIQVGGMEREDALRYLRQETQVHLAASSGEPGRGNLRQLLESDDDMLAQLVEAANGNPKALSLCIAYIADGVIPVRSFIREVQSAGYSLASLFDYLFGHTWERCPDSVKKLWMALPLFQTPPGERSWAAAAGLNRRAFHQAADQMRAYALITAERSDDELRYRAHQTVVVYGEQKLREHDEFRTEAQARWLADYLDYVENHLARQPAGHIYWSSLPGSGYARVRKEWPNLYKLLQWCEETGNDDYLTAFMLRMAHFLSRISLPLRIRFGLKAAEAAGRLNRGLQEALFRIDTVGWACFEIGRSEEGFAQVKRGLAIAESAAGPASDPAERAERDDLRSLGLQFEARYHADRGELERARTLLEEAMAIPASPVIRHRALLLKGNLAMLLRDDEQAVADLEEANRISLTYGGEKSIEPNYLLGVAYVYQGEYGKALGAFDAFLFDPDRANQIERIYHEYGMAQLFAAQHRHEEAFDLVSSALNRIDAWEPGIRIRPEVKALRDRLLETIGGGQLH</sequence>
<dbReference type="InterPro" id="IPR011990">
    <property type="entry name" value="TPR-like_helical_dom_sf"/>
</dbReference>
<dbReference type="SMART" id="SM00382">
    <property type="entry name" value="AAA"/>
    <property type="match status" value="1"/>
</dbReference>